<feature type="domain" description="Creatinase N-terminal" evidence="1">
    <location>
        <begin position="30"/>
        <end position="97"/>
    </location>
</feature>
<dbReference type="EMBL" id="PIOD01000020">
    <property type="protein sequence ID" value="RDW16183.1"/>
    <property type="molecule type" value="Genomic_DNA"/>
</dbReference>
<evidence type="ECO:0000313" key="3">
    <source>
        <dbReference type="Proteomes" id="UP000256520"/>
    </source>
</evidence>
<dbReference type="InterPro" id="IPR000587">
    <property type="entry name" value="Creatinase_N"/>
</dbReference>
<keyword evidence="2" id="KW-0031">Aminopeptidase</keyword>
<keyword evidence="3" id="KW-1185">Reference proteome</keyword>
<comment type="caution">
    <text evidence="2">The sequence shown here is derived from an EMBL/GenBank/DDBJ whole genome shotgun (WGS) entry which is preliminary data.</text>
</comment>
<dbReference type="Gene3D" id="3.90.230.10">
    <property type="entry name" value="Creatinase/methionine aminopeptidase superfamily"/>
    <property type="match status" value="1"/>
</dbReference>
<dbReference type="SUPFAM" id="SSF55920">
    <property type="entry name" value="Creatinase/aminopeptidase"/>
    <property type="match status" value="1"/>
</dbReference>
<keyword evidence="2" id="KW-0378">Hydrolase</keyword>
<accession>A0A3D8PJB4</accession>
<evidence type="ECO:0000313" key="2">
    <source>
        <dbReference type="EMBL" id="RDW16183.1"/>
    </source>
</evidence>
<proteinExistence type="predicted"/>
<reference evidence="3" key="1">
    <citation type="submission" date="2017-11" db="EMBL/GenBank/DDBJ databases">
        <authorList>
            <person name="Zhu W."/>
        </authorList>
    </citation>
    <scope>NUCLEOTIDE SEQUENCE [LARGE SCALE GENOMIC DNA]</scope>
    <source>
        <strain evidence="3">CAU 1051</strain>
    </source>
</reference>
<dbReference type="InterPro" id="IPR036005">
    <property type="entry name" value="Creatinase/aminopeptidase-like"/>
</dbReference>
<name>A0A3D8PJB4_9BACI</name>
<protein>
    <submittedName>
        <fullName evidence="2">Xaa-Pro aminopeptidase</fullName>
    </submittedName>
</protein>
<dbReference type="GO" id="GO:0004177">
    <property type="term" value="F:aminopeptidase activity"/>
    <property type="evidence" value="ECO:0007669"/>
    <property type="project" value="UniProtKB-KW"/>
</dbReference>
<dbReference type="Proteomes" id="UP000256520">
    <property type="component" value="Unassembled WGS sequence"/>
</dbReference>
<evidence type="ECO:0000259" key="1">
    <source>
        <dbReference type="Pfam" id="PF01321"/>
    </source>
</evidence>
<gene>
    <name evidence="2" type="ORF">CWR45_15005</name>
</gene>
<keyword evidence="2" id="KW-0645">Protease</keyword>
<sequence length="462" mass="52116">MNIIVKEALIPNLDNSGEPILLSDDTIKLRKQKILNLMQEANLSALVIYADKEHGSNFEYLTGFIPRFEEGLQILNQDGSSTLLLGNENYNKVKFSRVESEGVQCPLFSLPNQPMGDFRPLAHYLRQVNFDTSQKVGVVGWKLLSNDFNDFHQRFDLPAFIIDALAEVVGKDRLVNATQIYMHPGKGARVTNNSNEIARYEYGASLASDAVLSAMNALEEGVKETEIGDLLNRDGQYQNVITISAFGDRFIKANLYPTNRQLKKGDKVALTVSYKGGLSSRSGYAVSNLEELENVDPGYLDEVVIPYFKAYNWWLNNISIGITGGKFYDNFAKYYPQSKYGWELCPGHLTADEEWLSSPFYKGSVAIVQSGNIFQVDFIPVHEGFHGVSAESTIVLADRNLIQEIQTEYPDLWERIESRRNYLKENLNIHLKPEVLPLTSTLGYYRPFFLCSENVLAVEKGK</sequence>
<dbReference type="OrthoDB" id="9778159at2"/>
<dbReference type="RefSeq" id="WP_115750686.1">
    <property type="nucleotide sequence ID" value="NZ_PIOD01000020.1"/>
</dbReference>
<organism evidence="2 3">
    <name type="scientific">Oceanobacillus chungangensis</name>
    <dbReference type="NCBI Taxonomy" id="1229152"/>
    <lineage>
        <taxon>Bacteria</taxon>
        <taxon>Bacillati</taxon>
        <taxon>Bacillota</taxon>
        <taxon>Bacilli</taxon>
        <taxon>Bacillales</taxon>
        <taxon>Bacillaceae</taxon>
        <taxon>Oceanobacillus</taxon>
    </lineage>
</organism>
<dbReference type="Pfam" id="PF01321">
    <property type="entry name" value="Creatinase_N"/>
    <property type="match status" value="1"/>
</dbReference>
<dbReference type="AlphaFoldDB" id="A0A3D8PJB4"/>